<dbReference type="InterPro" id="IPR027417">
    <property type="entry name" value="P-loop_NTPase"/>
</dbReference>
<evidence type="ECO:0000313" key="2">
    <source>
        <dbReference type="Proteomes" id="UP000515860"/>
    </source>
</evidence>
<keyword evidence="2" id="KW-1185">Reference proteome</keyword>
<sequence>MAVYRLADLLVRVEGAGKYTSRMLSGYQVEAAPCRRPDIFVSVTRDMVERERQIEGGFFDDNYLECMAVYRAFCEKALCCDVLFFHASAVALDGEAYLFTGPSGIGKSTHARMWREAFGKEAVMINDDKPLLRFWPDGVYAYGTPWDGKHHLNTDIRLKVKAICILEQAAENEIEKVSFSEAHDVILEQSFHACCWEHKQAVKQMVSLLLNRLSVYRLKCNISTQAAWTAYWGMEK</sequence>
<dbReference type="AlphaFoldDB" id="A0A7G9GCI2"/>
<reference evidence="1 2" key="1">
    <citation type="submission" date="2020-08" db="EMBL/GenBank/DDBJ databases">
        <authorList>
            <person name="Liu C."/>
            <person name="Sun Q."/>
        </authorList>
    </citation>
    <scope>NUCLEOTIDE SEQUENCE [LARGE SCALE GENOMIC DNA]</scope>
    <source>
        <strain evidence="1 2">NSJ-29</strain>
    </source>
</reference>
<organism evidence="1 2">
    <name type="scientific">Wansuia hejianensis</name>
    <dbReference type="NCBI Taxonomy" id="2763667"/>
    <lineage>
        <taxon>Bacteria</taxon>
        <taxon>Bacillati</taxon>
        <taxon>Bacillota</taxon>
        <taxon>Clostridia</taxon>
        <taxon>Lachnospirales</taxon>
        <taxon>Lachnospiraceae</taxon>
        <taxon>Wansuia</taxon>
    </lineage>
</organism>
<name>A0A7G9GCI2_9FIRM</name>
<protein>
    <recommendedName>
        <fullName evidence="3">SynChlorMet cassette protein ScmC</fullName>
    </recommendedName>
</protein>
<evidence type="ECO:0008006" key="3">
    <source>
        <dbReference type="Google" id="ProtNLM"/>
    </source>
</evidence>
<dbReference type="EMBL" id="CP060635">
    <property type="protein sequence ID" value="QNM08514.1"/>
    <property type="molecule type" value="Genomic_DNA"/>
</dbReference>
<dbReference type="KEGG" id="whj:H9Q79_16910"/>
<proteinExistence type="predicted"/>
<evidence type="ECO:0000313" key="1">
    <source>
        <dbReference type="EMBL" id="QNM08514.1"/>
    </source>
</evidence>
<dbReference type="SUPFAM" id="SSF53795">
    <property type="entry name" value="PEP carboxykinase-like"/>
    <property type="match status" value="1"/>
</dbReference>
<gene>
    <name evidence="1" type="ORF">H9Q79_16910</name>
</gene>
<dbReference type="RefSeq" id="WP_249328777.1">
    <property type="nucleotide sequence ID" value="NZ_CP060635.1"/>
</dbReference>
<dbReference type="Proteomes" id="UP000515860">
    <property type="component" value="Chromosome"/>
</dbReference>
<accession>A0A7G9GCI2</accession>
<dbReference type="Gene3D" id="3.40.50.300">
    <property type="entry name" value="P-loop containing nucleotide triphosphate hydrolases"/>
    <property type="match status" value="1"/>
</dbReference>